<dbReference type="InterPro" id="IPR007607">
    <property type="entry name" value="BacA/B"/>
</dbReference>
<dbReference type="PANTHER" id="PTHR35024">
    <property type="entry name" value="HYPOTHETICAL CYTOSOLIC PROTEIN"/>
    <property type="match status" value="1"/>
</dbReference>
<evidence type="ECO:0000313" key="2">
    <source>
        <dbReference type="EMBL" id="MBW6529780.1"/>
    </source>
</evidence>
<organism evidence="2 3">
    <name type="scientific">Sphingomonas citri</name>
    <dbReference type="NCBI Taxonomy" id="2862499"/>
    <lineage>
        <taxon>Bacteria</taxon>
        <taxon>Pseudomonadati</taxon>
        <taxon>Pseudomonadota</taxon>
        <taxon>Alphaproteobacteria</taxon>
        <taxon>Sphingomonadales</taxon>
        <taxon>Sphingomonadaceae</taxon>
        <taxon>Sphingomonas</taxon>
    </lineage>
</organism>
<keyword evidence="3" id="KW-1185">Reference proteome</keyword>
<dbReference type="EMBL" id="JAHXZN010000001">
    <property type="protein sequence ID" value="MBW6529780.1"/>
    <property type="molecule type" value="Genomic_DNA"/>
</dbReference>
<sequence>MFGSRHAPPPPPAPPTRAAALVPPAPATGAKHTPFSLIGGDVVVTGNVSATVDIHIDGRIDGDLECAALVQGAESVICGNIVAKSARIAGQVEGSINADNLVIERSARIFGDCRYGTLAVENGAQVEGRFSAQSTIVVPPELAAPEEDYVEEIEEEERYLD</sequence>
<name>A0ABS7BJQ6_9SPHN</name>
<gene>
    <name evidence="2" type="ORF">KZ820_03445</name>
</gene>
<dbReference type="Proteomes" id="UP000759103">
    <property type="component" value="Unassembled WGS sequence"/>
</dbReference>
<proteinExistence type="inferred from homology"/>
<comment type="similarity">
    <text evidence="1">Belongs to the bactofilin family.</text>
</comment>
<accession>A0ABS7BJQ6</accession>
<dbReference type="PANTHER" id="PTHR35024:SF4">
    <property type="entry name" value="POLYMER-FORMING CYTOSKELETAL PROTEIN"/>
    <property type="match status" value="1"/>
</dbReference>
<protein>
    <submittedName>
        <fullName evidence="2">Polymer-forming cytoskeletal protein</fullName>
    </submittedName>
</protein>
<evidence type="ECO:0000313" key="3">
    <source>
        <dbReference type="Proteomes" id="UP000759103"/>
    </source>
</evidence>
<reference evidence="2 3" key="1">
    <citation type="submission" date="2021-07" db="EMBL/GenBank/DDBJ databases">
        <title>Sphingomonas sp.</title>
        <authorList>
            <person name="Feng G."/>
            <person name="Li J."/>
            <person name="Pan M."/>
        </authorList>
    </citation>
    <scope>NUCLEOTIDE SEQUENCE [LARGE SCALE GENOMIC DNA]</scope>
    <source>
        <strain evidence="2 3">RRHST34</strain>
    </source>
</reference>
<comment type="caution">
    <text evidence="2">The sequence shown here is derived from an EMBL/GenBank/DDBJ whole genome shotgun (WGS) entry which is preliminary data.</text>
</comment>
<evidence type="ECO:0000256" key="1">
    <source>
        <dbReference type="ARBA" id="ARBA00044755"/>
    </source>
</evidence>
<dbReference type="Pfam" id="PF04519">
    <property type="entry name" value="Bactofilin"/>
    <property type="match status" value="1"/>
</dbReference>